<feature type="domain" description="SF4 helicase" evidence="14">
    <location>
        <begin position="177"/>
        <end position="453"/>
    </location>
</feature>
<dbReference type="PROSITE" id="PS51199">
    <property type="entry name" value="SF4_HELICASE"/>
    <property type="match status" value="1"/>
</dbReference>
<dbReference type="Pfam" id="PF00772">
    <property type="entry name" value="DnaB"/>
    <property type="match status" value="1"/>
</dbReference>
<dbReference type="InterPro" id="IPR016136">
    <property type="entry name" value="DNA_helicase_N/primase_C"/>
</dbReference>
<name>A0A928TRB4_UNCKA</name>
<organism evidence="15 16">
    <name type="scientific">candidate division WWE3 bacterium</name>
    <dbReference type="NCBI Taxonomy" id="2053526"/>
    <lineage>
        <taxon>Bacteria</taxon>
        <taxon>Katanobacteria</taxon>
    </lineage>
</organism>
<keyword evidence="7 12" id="KW-0067">ATP-binding</keyword>
<evidence type="ECO:0000256" key="5">
    <source>
        <dbReference type="ARBA" id="ARBA00022801"/>
    </source>
</evidence>
<dbReference type="GO" id="GO:0003677">
    <property type="term" value="F:DNA binding"/>
    <property type="evidence" value="ECO:0007669"/>
    <property type="project" value="UniProtKB-UniRule"/>
</dbReference>
<evidence type="ECO:0000256" key="12">
    <source>
        <dbReference type="RuleBase" id="RU362085"/>
    </source>
</evidence>
<dbReference type="GO" id="GO:0006269">
    <property type="term" value="P:DNA replication, synthesis of primer"/>
    <property type="evidence" value="ECO:0007669"/>
    <property type="project" value="UniProtKB-UniRule"/>
</dbReference>
<dbReference type="PANTHER" id="PTHR30153:SF2">
    <property type="entry name" value="REPLICATIVE DNA HELICASE"/>
    <property type="match status" value="1"/>
</dbReference>
<comment type="catalytic activity">
    <reaction evidence="10 12">
        <text>ATP + H2O = ADP + phosphate + H(+)</text>
        <dbReference type="Rhea" id="RHEA:13065"/>
        <dbReference type="ChEBI" id="CHEBI:15377"/>
        <dbReference type="ChEBI" id="CHEBI:15378"/>
        <dbReference type="ChEBI" id="CHEBI:30616"/>
        <dbReference type="ChEBI" id="CHEBI:43474"/>
        <dbReference type="ChEBI" id="CHEBI:456216"/>
        <dbReference type="EC" id="5.6.2.3"/>
    </reaction>
</comment>
<evidence type="ECO:0000313" key="15">
    <source>
        <dbReference type="EMBL" id="MBE7524867.1"/>
    </source>
</evidence>
<reference evidence="15" key="1">
    <citation type="submission" date="2020-05" db="EMBL/GenBank/DDBJ databases">
        <title>High-Quality Genomes of Partial-Nitritation/Anammox System by Hierarchical Clustering Based Hybrid Assembly.</title>
        <authorList>
            <person name="Liu L."/>
            <person name="Wang Y."/>
            <person name="Che Y."/>
            <person name="Chen Y."/>
            <person name="Xia Y."/>
            <person name="Luo R."/>
            <person name="Cheng S.H."/>
            <person name="Zheng C."/>
            <person name="Zhang T."/>
        </authorList>
    </citation>
    <scope>NUCLEOTIDE SEQUENCE</scope>
    <source>
        <strain evidence="15">H1_PAT1</strain>
    </source>
</reference>
<dbReference type="GO" id="GO:0005829">
    <property type="term" value="C:cytosol"/>
    <property type="evidence" value="ECO:0007669"/>
    <property type="project" value="TreeGrafter"/>
</dbReference>
<dbReference type="NCBIfam" id="TIGR00665">
    <property type="entry name" value="DnaB"/>
    <property type="match status" value="1"/>
</dbReference>
<dbReference type="InterPro" id="IPR007694">
    <property type="entry name" value="DNA_helicase_DnaB-like_C"/>
</dbReference>
<evidence type="ECO:0000256" key="9">
    <source>
        <dbReference type="ARBA" id="ARBA00023235"/>
    </source>
</evidence>
<dbReference type="InterPro" id="IPR007692">
    <property type="entry name" value="DNA_helicase_DnaB"/>
</dbReference>
<dbReference type="PANTHER" id="PTHR30153">
    <property type="entry name" value="REPLICATIVE DNA HELICASE DNAB"/>
    <property type="match status" value="1"/>
</dbReference>
<dbReference type="Proteomes" id="UP000710385">
    <property type="component" value="Unassembled WGS sequence"/>
</dbReference>
<feature type="region of interest" description="Disordered" evidence="13">
    <location>
        <begin position="451"/>
        <end position="483"/>
    </location>
</feature>
<evidence type="ECO:0000313" key="16">
    <source>
        <dbReference type="Proteomes" id="UP000710385"/>
    </source>
</evidence>
<evidence type="ECO:0000256" key="6">
    <source>
        <dbReference type="ARBA" id="ARBA00022806"/>
    </source>
</evidence>
<dbReference type="GO" id="GO:0005524">
    <property type="term" value="F:ATP binding"/>
    <property type="evidence" value="ECO:0007669"/>
    <property type="project" value="UniProtKB-UniRule"/>
</dbReference>
<dbReference type="Gene3D" id="1.10.860.10">
    <property type="entry name" value="DNAb Helicase, Chain A"/>
    <property type="match status" value="1"/>
</dbReference>
<dbReference type="InterPro" id="IPR027417">
    <property type="entry name" value="P-loop_NTPase"/>
</dbReference>
<dbReference type="EC" id="5.6.2.3" evidence="11 12"/>
<sequence length="483" mass="53878">MSNIERLTPQNLEAEQSLLGSLLLDKDALIKVADKVVPADFYKDTHRIIYEAILDLYRRHEPIDLLSLGNLLEERGMLERIGGRTYLVHLSNVVPTSSHVVHYANIVSKKATLRRLLSAASEITALGYEQSEDVQVTLDQAEQKLFTVSQRFLKTAFTPLKELLADAFDRIDELHKDQGKLRGISTNFKDLDHLLGGLQRNDLVVLAARPSCGKTALALDMARHAATKGKISVGIFSLEMSKEQLVDRMLCAEANVNLWNLRNGRLRSEGAMDDFSRIGHALGTLSEAPIFIDDTATVNIMEIRTKARRLQMEHGLGLLIVDYLQLMESRMDGPENRTQEIAQITRGLKSIARELNIPVLALSQLSRQVEMTKPAIPKLAHLRESGSIEQDADVVMFIYRKAADKNYRLDDLSPEERHIAEIHIAKHRNGPTGMVKMFFDEQRASFKNLEKRMTPQGAPALQGAGPSLPPASPAGQSPSKTPF</sequence>
<dbReference type="CDD" id="cd00984">
    <property type="entry name" value="DnaB_C"/>
    <property type="match status" value="1"/>
</dbReference>
<keyword evidence="5 12" id="KW-0378">Hydrolase</keyword>
<keyword evidence="3 12" id="KW-0235">DNA replication</keyword>
<dbReference type="AlphaFoldDB" id="A0A928TRB4"/>
<evidence type="ECO:0000256" key="11">
    <source>
        <dbReference type="NCBIfam" id="TIGR00665"/>
    </source>
</evidence>
<keyword evidence="2 12" id="KW-0639">Primosome</keyword>
<feature type="compositionally biased region" description="Low complexity" evidence="13">
    <location>
        <begin position="473"/>
        <end position="483"/>
    </location>
</feature>
<dbReference type="GO" id="GO:0043139">
    <property type="term" value="F:5'-3' DNA helicase activity"/>
    <property type="evidence" value="ECO:0007669"/>
    <property type="project" value="UniProtKB-EC"/>
</dbReference>
<dbReference type="GO" id="GO:1990077">
    <property type="term" value="C:primosome complex"/>
    <property type="evidence" value="ECO:0007669"/>
    <property type="project" value="UniProtKB-UniRule"/>
</dbReference>
<evidence type="ECO:0000256" key="13">
    <source>
        <dbReference type="SAM" id="MobiDB-lite"/>
    </source>
</evidence>
<comment type="function">
    <text evidence="12">The main replicative DNA helicase, it participates in initiation and elongation during chromosome replication. Travels ahead of the DNA replisome, separating dsDNA into templates for DNA synthesis. A processive ATP-dependent 5'-3' DNA helicase it has DNA-dependent ATPase activity.</text>
</comment>
<evidence type="ECO:0000256" key="4">
    <source>
        <dbReference type="ARBA" id="ARBA00022741"/>
    </source>
</evidence>
<evidence type="ECO:0000256" key="2">
    <source>
        <dbReference type="ARBA" id="ARBA00022515"/>
    </source>
</evidence>
<dbReference type="InterPro" id="IPR007693">
    <property type="entry name" value="DNA_helicase_DnaB-like_N"/>
</dbReference>
<dbReference type="SUPFAM" id="SSF48024">
    <property type="entry name" value="N-terminal domain of DnaB helicase"/>
    <property type="match status" value="1"/>
</dbReference>
<evidence type="ECO:0000256" key="10">
    <source>
        <dbReference type="ARBA" id="ARBA00048954"/>
    </source>
</evidence>
<evidence type="ECO:0000259" key="14">
    <source>
        <dbReference type="PROSITE" id="PS51199"/>
    </source>
</evidence>
<evidence type="ECO:0000256" key="7">
    <source>
        <dbReference type="ARBA" id="ARBA00022840"/>
    </source>
</evidence>
<dbReference type="EMBL" id="JABTTY010000001">
    <property type="protein sequence ID" value="MBE7524867.1"/>
    <property type="molecule type" value="Genomic_DNA"/>
</dbReference>
<dbReference type="Gene3D" id="3.40.50.300">
    <property type="entry name" value="P-loop containing nucleotide triphosphate hydrolases"/>
    <property type="match status" value="1"/>
</dbReference>
<proteinExistence type="inferred from homology"/>
<dbReference type="Pfam" id="PF03796">
    <property type="entry name" value="DnaB_C"/>
    <property type="match status" value="1"/>
</dbReference>
<comment type="similarity">
    <text evidence="1 12">Belongs to the helicase family. DnaB subfamily.</text>
</comment>
<keyword evidence="9" id="KW-0413">Isomerase</keyword>
<dbReference type="FunFam" id="1.10.860.10:FF:000001">
    <property type="entry name" value="Replicative DNA helicase"/>
    <property type="match status" value="1"/>
</dbReference>
<dbReference type="InterPro" id="IPR036185">
    <property type="entry name" value="DNA_heli_DnaB-like_N_sf"/>
</dbReference>
<dbReference type="GO" id="GO:0016787">
    <property type="term" value="F:hydrolase activity"/>
    <property type="evidence" value="ECO:0007669"/>
    <property type="project" value="UniProtKB-KW"/>
</dbReference>
<keyword evidence="8 12" id="KW-0238">DNA-binding</keyword>
<dbReference type="SUPFAM" id="SSF52540">
    <property type="entry name" value="P-loop containing nucleoside triphosphate hydrolases"/>
    <property type="match status" value="1"/>
</dbReference>
<evidence type="ECO:0000256" key="1">
    <source>
        <dbReference type="ARBA" id="ARBA00008428"/>
    </source>
</evidence>
<comment type="caution">
    <text evidence="15">The sequence shown here is derived from an EMBL/GenBank/DDBJ whole genome shotgun (WGS) entry which is preliminary data.</text>
</comment>
<gene>
    <name evidence="15" type="primary">dnaB</name>
    <name evidence="15" type="ORF">HS096_00495</name>
</gene>
<evidence type="ECO:0000256" key="8">
    <source>
        <dbReference type="ARBA" id="ARBA00023125"/>
    </source>
</evidence>
<accession>A0A928TRB4</accession>
<keyword evidence="4 12" id="KW-0547">Nucleotide-binding</keyword>
<protein>
    <recommendedName>
        <fullName evidence="11 12">Replicative DNA helicase</fullName>
        <ecNumber evidence="11 12">5.6.2.3</ecNumber>
    </recommendedName>
</protein>
<evidence type="ECO:0000256" key="3">
    <source>
        <dbReference type="ARBA" id="ARBA00022705"/>
    </source>
</evidence>
<keyword evidence="6 12" id="KW-0347">Helicase</keyword>